<protein>
    <submittedName>
        <fullName evidence="2">Transposase</fullName>
    </submittedName>
</protein>
<dbReference type="EMBL" id="AMCI01006032">
    <property type="protein sequence ID" value="EJW95037.1"/>
    <property type="molecule type" value="Genomic_DNA"/>
</dbReference>
<gene>
    <name evidence="2" type="ORF">EVA_16856</name>
</gene>
<reference evidence="2" key="1">
    <citation type="journal article" date="2012" name="PLoS ONE">
        <title>Gene sets for utilization of primary and secondary nutrition supplies in the distal gut of endangered iberian lynx.</title>
        <authorList>
            <person name="Alcaide M."/>
            <person name="Messina E."/>
            <person name="Richter M."/>
            <person name="Bargiela R."/>
            <person name="Peplies J."/>
            <person name="Huws S.A."/>
            <person name="Newbold C.J."/>
            <person name="Golyshin P.N."/>
            <person name="Simon M.A."/>
            <person name="Lopez G."/>
            <person name="Yakimov M.M."/>
            <person name="Ferrer M."/>
        </authorList>
    </citation>
    <scope>NUCLEOTIDE SEQUENCE</scope>
</reference>
<dbReference type="Pfam" id="PF13586">
    <property type="entry name" value="DDE_Tnp_1_2"/>
    <property type="match status" value="1"/>
</dbReference>
<feature type="non-terminal residue" evidence="2">
    <location>
        <position position="108"/>
    </location>
</feature>
<accession>J9FZU3</accession>
<dbReference type="AlphaFoldDB" id="J9FZU3"/>
<dbReference type="InterPro" id="IPR025668">
    <property type="entry name" value="Tnp_DDE_dom"/>
</dbReference>
<sequence>MQGYIFIDHHSWEAYNENEDLMIHLRRYKQRFGELPEKVEADKIYLNRKNRRILRLLKIEIGGKPLGRPSKEQQTKEYQQLMAKNVGERNEVEATFGTAKRIYRANNI</sequence>
<name>J9FZU3_9ZZZZ</name>
<organism evidence="2">
    <name type="scientific">gut metagenome</name>
    <dbReference type="NCBI Taxonomy" id="749906"/>
    <lineage>
        <taxon>unclassified sequences</taxon>
        <taxon>metagenomes</taxon>
        <taxon>organismal metagenomes</taxon>
    </lineage>
</organism>
<evidence type="ECO:0000259" key="1">
    <source>
        <dbReference type="Pfam" id="PF13586"/>
    </source>
</evidence>
<proteinExistence type="predicted"/>
<feature type="domain" description="Transposase DDE" evidence="1">
    <location>
        <begin position="39"/>
        <end position="104"/>
    </location>
</feature>
<evidence type="ECO:0000313" key="2">
    <source>
        <dbReference type="EMBL" id="EJW95037.1"/>
    </source>
</evidence>
<comment type="caution">
    <text evidence="2">The sequence shown here is derived from an EMBL/GenBank/DDBJ whole genome shotgun (WGS) entry which is preliminary data.</text>
</comment>